<proteinExistence type="inferred from homology"/>
<dbReference type="Pfam" id="PF05603">
    <property type="entry name" value="Hikeshi-like_N"/>
    <property type="match status" value="1"/>
</dbReference>
<gene>
    <name evidence="4" type="ORF">DLAC_08874</name>
</gene>
<dbReference type="Pfam" id="PF21057">
    <property type="entry name" value="Hikeshi-like_C"/>
    <property type="match status" value="1"/>
</dbReference>
<dbReference type="InterPro" id="IPR031318">
    <property type="entry name" value="OPI10"/>
</dbReference>
<dbReference type="AlphaFoldDB" id="A0A151Z8J8"/>
<feature type="domain" description="Hikeshi-like N-terminal" evidence="2">
    <location>
        <begin position="5"/>
        <end position="116"/>
    </location>
</feature>
<evidence type="ECO:0000259" key="3">
    <source>
        <dbReference type="Pfam" id="PF21057"/>
    </source>
</evidence>
<dbReference type="PANTHER" id="PTHR12925">
    <property type="entry name" value="HIKESHI FAMILY MEMBER"/>
    <property type="match status" value="1"/>
</dbReference>
<protein>
    <submittedName>
        <fullName evidence="4">OPI10 family protein</fullName>
    </submittedName>
</protein>
<dbReference type="InterPro" id="IPR048364">
    <property type="entry name" value="Hikeshi-like_C"/>
</dbReference>
<evidence type="ECO:0000313" key="5">
    <source>
        <dbReference type="Proteomes" id="UP000076078"/>
    </source>
</evidence>
<dbReference type="GO" id="GO:0005634">
    <property type="term" value="C:nucleus"/>
    <property type="evidence" value="ECO:0007669"/>
    <property type="project" value="TreeGrafter"/>
</dbReference>
<keyword evidence="5" id="KW-1185">Reference proteome</keyword>
<dbReference type="GO" id="GO:0061608">
    <property type="term" value="F:nuclear import signal receptor activity"/>
    <property type="evidence" value="ECO:0007669"/>
    <property type="project" value="TreeGrafter"/>
</dbReference>
<comment type="caution">
    <text evidence="4">The sequence shown here is derived from an EMBL/GenBank/DDBJ whole genome shotgun (WGS) entry which is preliminary data.</text>
</comment>
<accession>A0A151Z8J8</accession>
<dbReference type="InParanoid" id="A0A151Z8J8"/>
<dbReference type="GO" id="GO:0006606">
    <property type="term" value="P:protein import into nucleus"/>
    <property type="evidence" value="ECO:0007669"/>
    <property type="project" value="TreeGrafter"/>
</dbReference>
<dbReference type="STRING" id="361077.A0A151Z8J8"/>
<evidence type="ECO:0000313" key="4">
    <source>
        <dbReference type="EMBL" id="KYQ90272.1"/>
    </source>
</evidence>
<evidence type="ECO:0000259" key="2">
    <source>
        <dbReference type="Pfam" id="PF05603"/>
    </source>
</evidence>
<evidence type="ECO:0000256" key="1">
    <source>
        <dbReference type="ARBA" id="ARBA00006623"/>
    </source>
</evidence>
<dbReference type="OrthoDB" id="10248398at2759"/>
<dbReference type="Proteomes" id="UP000076078">
    <property type="component" value="Unassembled WGS sequence"/>
</dbReference>
<dbReference type="InterPro" id="IPR008493">
    <property type="entry name" value="Hikeshi-like_N"/>
</dbReference>
<comment type="similarity">
    <text evidence="1">Belongs to the OPI10 family.</text>
</comment>
<dbReference type="EMBL" id="LODT01000037">
    <property type="protein sequence ID" value="KYQ90272.1"/>
    <property type="molecule type" value="Genomic_DNA"/>
</dbReference>
<dbReference type="FunCoup" id="A0A151Z8J8">
    <property type="interactions" value="75"/>
</dbReference>
<reference evidence="4 5" key="1">
    <citation type="submission" date="2015-12" db="EMBL/GenBank/DDBJ databases">
        <title>Dictyostelia acquired genes for synthesis and detection of signals that induce cell-type specialization by lateral gene transfer from prokaryotes.</title>
        <authorList>
            <person name="Gloeckner G."/>
            <person name="Schaap P."/>
        </authorList>
    </citation>
    <scope>NUCLEOTIDE SEQUENCE [LARGE SCALE GENOMIC DNA]</scope>
    <source>
        <strain evidence="4 5">TK</strain>
    </source>
</reference>
<feature type="domain" description="Hikeshi-like C-terminal" evidence="3">
    <location>
        <begin position="130"/>
        <end position="186"/>
    </location>
</feature>
<dbReference type="GO" id="GO:0005829">
    <property type="term" value="C:cytosol"/>
    <property type="evidence" value="ECO:0007669"/>
    <property type="project" value="TreeGrafter"/>
</dbReference>
<name>A0A151Z8J8_TIELA</name>
<sequence length="187" mass="21245">MFGYVIPGRQVSNAITTVSPGKFTFIIDNATQVYNFTIFLTDLNIPAGYGAAIYLSWQPYTEFKYLGFLSNSKPSELFTLVHTQDKTTSTMFENRNSVQIGISIESEGEILSKSSALALASDDMIFKLVDFKQYAFKMCHNLYNYILSFAGSQQGVAPNLVPTQTIDKWYENYQKKLTNDVLFWKEK</sequence>
<dbReference type="PANTHER" id="PTHR12925:SF0">
    <property type="entry name" value="PROTEIN HIKESHI"/>
    <property type="match status" value="1"/>
</dbReference>
<organism evidence="4 5">
    <name type="scientific">Tieghemostelium lacteum</name>
    <name type="common">Slime mold</name>
    <name type="synonym">Dictyostelium lacteum</name>
    <dbReference type="NCBI Taxonomy" id="361077"/>
    <lineage>
        <taxon>Eukaryota</taxon>
        <taxon>Amoebozoa</taxon>
        <taxon>Evosea</taxon>
        <taxon>Eumycetozoa</taxon>
        <taxon>Dictyostelia</taxon>
        <taxon>Dictyosteliales</taxon>
        <taxon>Raperosteliaceae</taxon>
        <taxon>Tieghemostelium</taxon>
    </lineage>
</organism>
<dbReference type="OMA" id="QVDETHC"/>